<sequence>MDPRLLTLCLGNFVIGTGAMIVTGMLNDIAGNFQLGAGAAGQLISVFALATCVGAPLFATLGSRIDRRLLLAGSLLVYAAMHLAAAFAPNFASLMAIRFLTAIGAAIYTPQAAATLPLLVNAQTRGRAISFVFLGWSVASVVGVPMGTWIASTLGWRFSMGLVGVMALGAALAVWRALPPRLYVEPVGRAAWSAVLRHTPIVLVVATTMIQSAGMFTLFTYIAPLLRDVHGISGGELSLMFLAYGACGVGGNVLAASRMDRVTPSRIVQFAMLTSLAAMLLWPLAALGPVALVLVFMLWGVGGFATNSAQQARLVALAPERAAVSISLNSSSIYLGQALGAMGGAAIYATAGADTLHWGAAALMLLALAVSQRARALGCRRREAPPQQA</sequence>
<proteinExistence type="predicted"/>
<dbReference type="Gene3D" id="1.20.1250.20">
    <property type="entry name" value="MFS general substrate transporter like domains"/>
    <property type="match status" value="1"/>
</dbReference>
<reference evidence="8 9" key="1">
    <citation type="submission" date="2023-03" db="EMBL/GenBank/DDBJ databases">
        <title>Draft assemblies of triclosan tolerant bacteria isolated from returned activated sludge.</title>
        <authorList>
            <person name="Van Hamelsveld S."/>
        </authorList>
    </citation>
    <scope>NUCLEOTIDE SEQUENCE [LARGE SCALE GENOMIC DNA]</scope>
    <source>
        <strain evidence="8 9">GW210010_S58</strain>
    </source>
</reference>
<evidence type="ECO:0000259" key="7">
    <source>
        <dbReference type="PROSITE" id="PS50850"/>
    </source>
</evidence>
<comment type="subcellular location">
    <subcellularLocation>
        <location evidence="1">Cell membrane</location>
        <topology evidence="1">Multi-pass membrane protein</topology>
    </subcellularLocation>
</comment>
<feature type="transmembrane region" description="Helical" evidence="6">
    <location>
        <begin position="237"/>
        <end position="255"/>
    </location>
</feature>
<feature type="transmembrane region" description="Helical" evidence="6">
    <location>
        <begin position="95"/>
        <end position="119"/>
    </location>
</feature>
<feature type="transmembrane region" description="Helical" evidence="6">
    <location>
        <begin position="69"/>
        <end position="89"/>
    </location>
</feature>
<dbReference type="PROSITE" id="PS50850">
    <property type="entry name" value="MFS"/>
    <property type="match status" value="1"/>
</dbReference>
<evidence type="ECO:0000256" key="1">
    <source>
        <dbReference type="ARBA" id="ARBA00004651"/>
    </source>
</evidence>
<dbReference type="InterPro" id="IPR020846">
    <property type="entry name" value="MFS_dom"/>
</dbReference>
<keyword evidence="4 6" id="KW-1133">Transmembrane helix</keyword>
<feature type="transmembrane region" description="Helical" evidence="6">
    <location>
        <begin position="131"/>
        <end position="152"/>
    </location>
</feature>
<feature type="transmembrane region" description="Helical" evidence="6">
    <location>
        <begin position="39"/>
        <end position="62"/>
    </location>
</feature>
<keyword evidence="2" id="KW-1003">Cell membrane</keyword>
<dbReference type="RefSeq" id="WP_276265784.1">
    <property type="nucleotide sequence ID" value="NZ_JARJLM010000306.1"/>
</dbReference>
<evidence type="ECO:0000256" key="3">
    <source>
        <dbReference type="ARBA" id="ARBA00022692"/>
    </source>
</evidence>
<dbReference type="InterPro" id="IPR011701">
    <property type="entry name" value="MFS"/>
</dbReference>
<accession>A0ABT6AQG6</accession>
<evidence type="ECO:0000313" key="9">
    <source>
        <dbReference type="Proteomes" id="UP001216674"/>
    </source>
</evidence>
<keyword evidence="9" id="KW-1185">Reference proteome</keyword>
<feature type="domain" description="Major facilitator superfamily (MFS) profile" evidence="7">
    <location>
        <begin position="4"/>
        <end position="377"/>
    </location>
</feature>
<evidence type="ECO:0000256" key="4">
    <source>
        <dbReference type="ARBA" id="ARBA00022989"/>
    </source>
</evidence>
<gene>
    <name evidence="8" type="ORF">P3W85_17965</name>
</gene>
<protein>
    <submittedName>
        <fullName evidence="8">MFS transporter</fullName>
    </submittedName>
</protein>
<feature type="transmembrane region" description="Helical" evidence="6">
    <location>
        <begin position="5"/>
        <end position="27"/>
    </location>
</feature>
<keyword evidence="3 6" id="KW-0812">Transmembrane</keyword>
<name>A0ABT6AQG6_9BURK</name>
<organism evidence="8 9">
    <name type="scientific">Cupriavidus basilensis</name>
    <dbReference type="NCBI Taxonomy" id="68895"/>
    <lineage>
        <taxon>Bacteria</taxon>
        <taxon>Pseudomonadati</taxon>
        <taxon>Pseudomonadota</taxon>
        <taxon>Betaproteobacteria</taxon>
        <taxon>Burkholderiales</taxon>
        <taxon>Burkholderiaceae</taxon>
        <taxon>Cupriavidus</taxon>
    </lineage>
</organism>
<dbReference type="InterPro" id="IPR050189">
    <property type="entry name" value="MFS_Efflux_Transporters"/>
</dbReference>
<comment type="caution">
    <text evidence="8">The sequence shown here is derived from an EMBL/GenBank/DDBJ whole genome shotgun (WGS) entry which is preliminary data.</text>
</comment>
<feature type="transmembrane region" description="Helical" evidence="6">
    <location>
        <begin position="355"/>
        <end position="372"/>
    </location>
</feature>
<evidence type="ECO:0000256" key="6">
    <source>
        <dbReference type="SAM" id="Phobius"/>
    </source>
</evidence>
<feature type="transmembrane region" description="Helical" evidence="6">
    <location>
        <begin position="158"/>
        <end position="178"/>
    </location>
</feature>
<dbReference type="Proteomes" id="UP001216674">
    <property type="component" value="Unassembled WGS sequence"/>
</dbReference>
<dbReference type="InterPro" id="IPR036259">
    <property type="entry name" value="MFS_trans_sf"/>
</dbReference>
<dbReference type="Pfam" id="PF07690">
    <property type="entry name" value="MFS_1"/>
    <property type="match status" value="1"/>
</dbReference>
<feature type="transmembrane region" description="Helical" evidence="6">
    <location>
        <begin position="199"/>
        <end position="222"/>
    </location>
</feature>
<dbReference type="CDD" id="cd17324">
    <property type="entry name" value="MFS_NepI_like"/>
    <property type="match status" value="1"/>
</dbReference>
<dbReference type="SUPFAM" id="SSF103473">
    <property type="entry name" value="MFS general substrate transporter"/>
    <property type="match status" value="1"/>
</dbReference>
<dbReference type="PANTHER" id="PTHR43124">
    <property type="entry name" value="PURINE EFFLUX PUMP PBUE"/>
    <property type="match status" value="1"/>
</dbReference>
<evidence type="ECO:0000313" key="8">
    <source>
        <dbReference type="EMBL" id="MDF3834828.1"/>
    </source>
</evidence>
<dbReference type="PANTHER" id="PTHR43124:SF10">
    <property type="entry name" value="PURINE EFFLUX PUMP PBUE"/>
    <property type="match status" value="1"/>
</dbReference>
<dbReference type="EMBL" id="JARJLM010000306">
    <property type="protein sequence ID" value="MDF3834828.1"/>
    <property type="molecule type" value="Genomic_DNA"/>
</dbReference>
<evidence type="ECO:0000256" key="5">
    <source>
        <dbReference type="ARBA" id="ARBA00023136"/>
    </source>
</evidence>
<keyword evidence="5 6" id="KW-0472">Membrane</keyword>
<evidence type="ECO:0000256" key="2">
    <source>
        <dbReference type="ARBA" id="ARBA00022475"/>
    </source>
</evidence>